<protein>
    <recommendedName>
        <fullName evidence="3">DUF7046 domain-containing protein</fullName>
    </recommendedName>
</protein>
<accession>A0AAP0R3X9</accession>
<feature type="compositionally biased region" description="Low complexity" evidence="2">
    <location>
        <begin position="187"/>
        <end position="204"/>
    </location>
</feature>
<feature type="domain" description="DUF7046" evidence="3">
    <location>
        <begin position="770"/>
        <end position="860"/>
    </location>
</feature>
<dbReference type="InterPro" id="IPR055474">
    <property type="entry name" value="DUF7046"/>
</dbReference>
<proteinExistence type="predicted"/>
<dbReference type="AlphaFoldDB" id="A0AAP0R3X9"/>
<feature type="region of interest" description="Disordered" evidence="2">
    <location>
        <begin position="385"/>
        <end position="404"/>
    </location>
</feature>
<dbReference type="Pfam" id="PF23080">
    <property type="entry name" value="DUF7046"/>
    <property type="match status" value="2"/>
</dbReference>
<comment type="caution">
    <text evidence="4">The sequence shown here is derived from an EMBL/GenBank/DDBJ whole genome shotgun (WGS) entry which is preliminary data.</text>
</comment>
<evidence type="ECO:0000256" key="1">
    <source>
        <dbReference type="SAM" id="Coils"/>
    </source>
</evidence>
<dbReference type="PANTHER" id="PTHR31149">
    <property type="entry name" value="EXPRESSED PROTEIN"/>
    <property type="match status" value="1"/>
</dbReference>
<evidence type="ECO:0000313" key="4">
    <source>
        <dbReference type="EMBL" id="KAK9230746.1"/>
    </source>
</evidence>
<evidence type="ECO:0000259" key="3">
    <source>
        <dbReference type="Pfam" id="PF23080"/>
    </source>
</evidence>
<feature type="compositionally biased region" description="Polar residues" evidence="2">
    <location>
        <begin position="162"/>
        <end position="174"/>
    </location>
</feature>
<feature type="compositionally biased region" description="Polar residues" evidence="2">
    <location>
        <begin position="388"/>
        <end position="404"/>
    </location>
</feature>
<dbReference type="PANTHER" id="PTHR31149:SF10">
    <property type="entry name" value="OS05G0100900 PROTEIN"/>
    <property type="match status" value="1"/>
</dbReference>
<sequence length="890" mass="99360">MTAIEIESLSREMENGHGGNLADKFSGLALNDKGNDSNNNSNSNNNNNDSLFQVMKAVEAAEATIKQQIEENNLLRTELHKKIQELEKYKLEESIGRRHNIDTWKESFHGPYEVHQSLPSVNNLEDRTKSMDYASADDPSSSLVLHQDLKPTDENAALQSRSYVHTESNKNNGTLKVLSGGQAHADTPGPSQLSSPSTTSFSPSRYQTDGDYDPRFNLSGQGLMPMAEVNNPRSLWKQDLILKIREHEEEIMQLRKHLSEYSIKEAQIRNEKYVLEKRIAYMRLAFDQQQQDLVDAASKALSYRQDIIEENIHLTYQLQAAQQERTTFVQSLLPLLAEYSLQPPVVDAYSIVSNVKVLFKHLQEKLLLTESKLKESQYQLAPWRSDMNHSNAAPQSPSHSTTAAMDTSNKMGLELVAQPTYSHGKIPANSDTQATTDWDLLGHHQGGLGGIGKTLDDDMRRHSPLASRDSAAQDIPAQFVGTRDDVHASEYGEETANKQVKFRVPVSNSEMDEPDAVENQNERDHSSNWASGNSAYTTTLDDPNSSYSPYLPPVLEEPSSSFSEAADDDPLPAIEGLQISGEAFPGRQLQACGYSINGTTSCNFEVHLRHPCSCVLWISENLRLKLFILTGAKQPNYLITADDVDTYLAIEVQPLDDRKRKTFFVPDKNRHKVFAKPDLDSSFLFDTRTSLCNPKSSSCTDFCLSLLYNRNHLQCRQNPPQNPLLQSQLGDLVRVFANENRKITCDPEMQNHIEKTLYSGHASFKVSLSTGYLDIWEPATLAIKREAFTIKCSGPSGVVITEKFSPTTTVTIPYGNPTEFFIIGSNGSEHLLRADGSTTDVSCSRDTIVLTLRLFVIRSIIELVKGGKEGRRVYSFTSDAGILLVNVCQL</sequence>
<gene>
    <name evidence="4" type="ORF">WN944_023718</name>
</gene>
<dbReference type="GO" id="GO:0005886">
    <property type="term" value="C:plasma membrane"/>
    <property type="evidence" value="ECO:0007669"/>
    <property type="project" value="TreeGrafter"/>
</dbReference>
<name>A0AAP0R3X9_9ROSI</name>
<feature type="coiled-coil region" evidence="1">
    <location>
        <begin position="58"/>
        <end position="92"/>
    </location>
</feature>
<evidence type="ECO:0000256" key="2">
    <source>
        <dbReference type="SAM" id="MobiDB-lite"/>
    </source>
</evidence>
<feature type="domain" description="DUF7046" evidence="3">
    <location>
        <begin position="744"/>
        <end position="769"/>
    </location>
</feature>
<feature type="coiled-coil region" evidence="1">
    <location>
        <begin position="237"/>
        <end position="264"/>
    </location>
</feature>
<feature type="compositionally biased region" description="Polar residues" evidence="2">
    <location>
        <begin position="527"/>
        <end position="548"/>
    </location>
</feature>
<feature type="region of interest" description="Disordered" evidence="2">
    <location>
        <begin position="162"/>
        <end position="214"/>
    </location>
</feature>
<organism evidence="4 5">
    <name type="scientific">Citrus x changshan-huyou</name>
    <dbReference type="NCBI Taxonomy" id="2935761"/>
    <lineage>
        <taxon>Eukaryota</taxon>
        <taxon>Viridiplantae</taxon>
        <taxon>Streptophyta</taxon>
        <taxon>Embryophyta</taxon>
        <taxon>Tracheophyta</taxon>
        <taxon>Spermatophyta</taxon>
        <taxon>Magnoliopsida</taxon>
        <taxon>eudicotyledons</taxon>
        <taxon>Gunneridae</taxon>
        <taxon>Pentapetalae</taxon>
        <taxon>rosids</taxon>
        <taxon>malvids</taxon>
        <taxon>Sapindales</taxon>
        <taxon>Rutaceae</taxon>
        <taxon>Aurantioideae</taxon>
        <taxon>Citrus</taxon>
    </lineage>
</organism>
<dbReference type="EMBL" id="JBCGBO010000001">
    <property type="protein sequence ID" value="KAK9230746.1"/>
    <property type="molecule type" value="Genomic_DNA"/>
</dbReference>
<keyword evidence="1" id="KW-0175">Coiled coil</keyword>
<reference evidence="4 5" key="1">
    <citation type="submission" date="2024-05" db="EMBL/GenBank/DDBJ databases">
        <title>Haplotype-resolved chromosome-level genome assembly of Huyou (Citrus changshanensis).</title>
        <authorList>
            <person name="Miao C."/>
            <person name="Chen W."/>
            <person name="Wu Y."/>
            <person name="Wang L."/>
            <person name="Zhao S."/>
            <person name="Grierson D."/>
            <person name="Xu C."/>
            <person name="Chen K."/>
        </authorList>
    </citation>
    <scope>NUCLEOTIDE SEQUENCE [LARGE SCALE GENOMIC DNA]</scope>
    <source>
        <strain evidence="4">01-14</strain>
        <tissue evidence="4">Leaf</tissue>
    </source>
</reference>
<evidence type="ECO:0000313" key="5">
    <source>
        <dbReference type="Proteomes" id="UP001428341"/>
    </source>
</evidence>
<keyword evidence="5" id="KW-1185">Reference proteome</keyword>
<dbReference type="Proteomes" id="UP001428341">
    <property type="component" value="Unassembled WGS sequence"/>
</dbReference>
<feature type="region of interest" description="Disordered" evidence="2">
    <location>
        <begin position="489"/>
        <end position="569"/>
    </location>
</feature>